<dbReference type="Pfam" id="PF11578">
    <property type="entry name" value="DUF3237"/>
    <property type="match status" value="1"/>
</dbReference>
<dbReference type="EMBL" id="JBFMKM010000016">
    <property type="protein sequence ID" value="KAL1296975.1"/>
    <property type="molecule type" value="Genomic_DNA"/>
</dbReference>
<dbReference type="InterPro" id="IPR020915">
    <property type="entry name" value="UPF0311"/>
</dbReference>
<evidence type="ECO:0000313" key="2">
    <source>
        <dbReference type="Proteomes" id="UP001562354"/>
    </source>
</evidence>
<dbReference type="RefSeq" id="XP_069196657.1">
    <property type="nucleotide sequence ID" value="XM_069344238.1"/>
</dbReference>
<keyword evidence="2" id="KW-1185">Reference proteome</keyword>
<dbReference type="Proteomes" id="UP001562354">
    <property type="component" value="Unassembled WGS sequence"/>
</dbReference>
<sequence length="164" mass="18294">MASTTPDAPKPSLAYELHIEVDLNPKIDVGVGPQGQRYWISFTGGRWTAEWGRGTVEPGGQDSQVVLSDLSAKIDTAYLLKTDDDVPAYICIKTRGWRTGPREVLEALADPAKADTVDPSSYRFRLYIDMETGDERYLFVNTRMWVGSGVRQGAKVIYDAYKIE</sequence>
<dbReference type="PANTHER" id="PTHR37315">
    <property type="entry name" value="UPF0311 PROTEIN BLR7842"/>
    <property type="match status" value="1"/>
</dbReference>
<evidence type="ECO:0000313" key="1">
    <source>
        <dbReference type="EMBL" id="KAL1296975.1"/>
    </source>
</evidence>
<comment type="caution">
    <text evidence="1">The sequence shown here is derived from an EMBL/GenBank/DDBJ whole genome shotgun (WGS) entry which is preliminary data.</text>
</comment>
<dbReference type="Gene3D" id="2.40.160.20">
    <property type="match status" value="1"/>
</dbReference>
<dbReference type="GeneID" id="95978274"/>
<dbReference type="PANTHER" id="PTHR37315:SF1">
    <property type="entry name" value="UPF0311 PROTEIN BLR7842"/>
    <property type="match status" value="1"/>
</dbReference>
<name>A0ABR3P3U7_9PEZI</name>
<reference evidence="1 2" key="1">
    <citation type="submission" date="2024-07" db="EMBL/GenBank/DDBJ databases">
        <title>Draft sequence of the Neodothiora populina.</title>
        <authorList>
            <person name="Drown D.D."/>
            <person name="Schuette U.S."/>
            <person name="Buechlein A.B."/>
            <person name="Rusch D.R."/>
            <person name="Winton L.W."/>
            <person name="Adams G.A."/>
        </authorList>
    </citation>
    <scope>NUCLEOTIDE SEQUENCE [LARGE SCALE GENOMIC DNA]</scope>
    <source>
        <strain evidence="1 2">CPC 39397</strain>
    </source>
</reference>
<accession>A0ABR3P3U7</accession>
<proteinExistence type="predicted"/>
<protein>
    <submittedName>
        <fullName evidence="1">Uncharacterized protein</fullName>
    </submittedName>
</protein>
<organism evidence="1 2">
    <name type="scientific">Neodothiora populina</name>
    <dbReference type="NCBI Taxonomy" id="2781224"/>
    <lineage>
        <taxon>Eukaryota</taxon>
        <taxon>Fungi</taxon>
        <taxon>Dikarya</taxon>
        <taxon>Ascomycota</taxon>
        <taxon>Pezizomycotina</taxon>
        <taxon>Dothideomycetes</taxon>
        <taxon>Dothideomycetidae</taxon>
        <taxon>Dothideales</taxon>
        <taxon>Dothioraceae</taxon>
        <taxon>Neodothiora</taxon>
    </lineage>
</organism>
<gene>
    <name evidence="1" type="ORF">AAFC00_004574</name>
</gene>